<dbReference type="Pfam" id="PF01231">
    <property type="entry name" value="IDO"/>
    <property type="match status" value="1"/>
</dbReference>
<keyword evidence="6" id="KW-0732">Signal</keyword>
<dbReference type="Proteomes" id="UP001056384">
    <property type="component" value="Chromosome 2"/>
</dbReference>
<protein>
    <recommendedName>
        <fullName evidence="5">Indoleamine 2,3-dioxygenase</fullName>
        <ecNumber evidence="5">1.13.11.52</ecNumber>
    </recommendedName>
</protein>
<dbReference type="InterPro" id="IPR037217">
    <property type="entry name" value="Trp/Indoleamine_2_3_dOase-like"/>
</dbReference>
<evidence type="ECO:0000313" key="8">
    <source>
        <dbReference type="Proteomes" id="UP001056384"/>
    </source>
</evidence>
<dbReference type="Gene3D" id="1.20.58.480">
    <property type="match status" value="1"/>
</dbReference>
<dbReference type="PANTHER" id="PTHR28657">
    <property type="entry name" value="INDOLEAMINE 2,3-DIOXYGENASE"/>
    <property type="match status" value="1"/>
</dbReference>
<dbReference type="InterPro" id="IPR000898">
    <property type="entry name" value="Indolamine_dOase"/>
</dbReference>
<evidence type="ECO:0000256" key="4">
    <source>
        <dbReference type="PIRSR" id="PIRSR600898-1"/>
    </source>
</evidence>
<keyword evidence="4 5" id="KW-0349">Heme</keyword>
<keyword evidence="2 4" id="KW-0479">Metal-binding</keyword>
<feature type="binding site" description="proximal binding residue" evidence="4">
    <location>
        <position position="221"/>
    </location>
    <ligand>
        <name>heme b</name>
        <dbReference type="ChEBI" id="CHEBI:60344"/>
    </ligand>
    <ligandPart>
        <name>Fe</name>
        <dbReference type="ChEBI" id="CHEBI:18248"/>
    </ligandPart>
</feature>
<gene>
    <name evidence="7" type="ORF">Slin15195_G021870</name>
</gene>
<keyword evidence="3 4" id="KW-0408">Iron</keyword>
<organism evidence="7 8">
    <name type="scientific">Septoria linicola</name>
    <dbReference type="NCBI Taxonomy" id="215465"/>
    <lineage>
        <taxon>Eukaryota</taxon>
        <taxon>Fungi</taxon>
        <taxon>Dikarya</taxon>
        <taxon>Ascomycota</taxon>
        <taxon>Pezizomycotina</taxon>
        <taxon>Dothideomycetes</taxon>
        <taxon>Dothideomycetidae</taxon>
        <taxon>Mycosphaerellales</taxon>
        <taxon>Mycosphaerellaceae</taxon>
        <taxon>Septoria</taxon>
    </lineage>
</organism>
<accession>A0A9Q9AMK5</accession>
<evidence type="ECO:0000256" key="2">
    <source>
        <dbReference type="ARBA" id="ARBA00022723"/>
    </source>
</evidence>
<evidence type="ECO:0000256" key="1">
    <source>
        <dbReference type="ARBA" id="ARBA00007119"/>
    </source>
</evidence>
<dbReference type="GO" id="GO:0005737">
    <property type="term" value="C:cytoplasm"/>
    <property type="evidence" value="ECO:0007669"/>
    <property type="project" value="TreeGrafter"/>
</dbReference>
<reference evidence="7" key="1">
    <citation type="submission" date="2022-06" db="EMBL/GenBank/DDBJ databases">
        <title>Complete genome sequences of two strains of the flax pathogen Septoria linicola.</title>
        <authorList>
            <person name="Lapalu N."/>
            <person name="Simon A."/>
            <person name="Demenou B."/>
            <person name="Paumier D."/>
            <person name="Guillot M.-P."/>
            <person name="Gout L."/>
            <person name="Valade R."/>
        </authorList>
    </citation>
    <scope>NUCLEOTIDE SEQUENCE</scope>
    <source>
        <strain evidence="7">SE15195</strain>
    </source>
</reference>
<evidence type="ECO:0000256" key="3">
    <source>
        <dbReference type="ARBA" id="ARBA00023004"/>
    </source>
</evidence>
<comment type="similarity">
    <text evidence="1 5">Belongs to the indoleamine 2,3-dioxygenase family.</text>
</comment>
<dbReference type="GO" id="GO:0019441">
    <property type="term" value="P:L-tryptophan catabolic process to kynurenine"/>
    <property type="evidence" value="ECO:0007669"/>
    <property type="project" value="UniProtKB-UniRule"/>
</dbReference>
<dbReference type="GO" id="GO:0020037">
    <property type="term" value="F:heme binding"/>
    <property type="evidence" value="ECO:0007669"/>
    <property type="project" value="UniProtKB-UniRule"/>
</dbReference>
<evidence type="ECO:0000313" key="7">
    <source>
        <dbReference type="EMBL" id="USW48868.1"/>
    </source>
</evidence>
<dbReference type="EMBL" id="CP099419">
    <property type="protein sequence ID" value="USW48868.1"/>
    <property type="molecule type" value="Genomic_DNA"/>
</dbReference>
<feature type="signal peptide" evidence="6">
    <location>
        <begin position="1"/>
        <end position="20"/>
    </location>
</feature>
<dbReference type="GO" id="GO:0046872">
    <property type="term" value="F:metal ion binding"/>
    <property type="evidence" value="ECO:0007669"/>
    <property type="project" value="UniProtKB-UniRule"/>
</dbReference>
<dbReference type="EC" id="1.13.11.52" evidence="5"/>
<sequence>MPPVITYTALILWNTKLVVGANSGFDIDNLEVCRSFTGTSDERWFHMICAAMEASAGPTMGRLLVASNAVAFGDAAALIDTLTSAKHTIQHLIALLQKLNRRFVPTIWYEQLRPLLAGGIDDRLAKGISFDNGNTYLKLAGANAGQSSLFQFFDAALGIEHSSDFAARMREYMPGPHARFLQATEESASTRQVVLDNAEDEKLQQAYNGCVEELELFRSKHIQIVSRYIVIPAREAARKKASQSLCEGVTKPKGELKGVGGAPLMPFLRGIRDETRQSSVCQIQP</sequence>
<keyword evidence="5" id="KW-0560">Oxidoreductase</keyword>
<dbReference type="GO" id="GO:0034354">
    <property type="term" value="P:'de novo' NAD+ biosynthetic process from L-tryptophan"/>
    <property type="evidence" value="ECO:0007669"/>
    <property type="project" value="TreeGrafter"/>
</dbReference>
<proteinExistence type="inferred from homology"/>
<evidence type="ECO:0000256" key="6">
    <source>
        <dbReference type="SAM" id="SignalP"/>
    </source>
</evidence>
<evidence type="ECO:0000256" key="5">
    <source>
        <dbReference type="RuleBase" id="RU369119"/>
    </source>
</evidence>
<keyword evidence="5" id="KW-0223">Dioxygenase</keyword>
<dbReference type="GO" id="GO:0033754">
    <property type="term" value="F:indoleamine 2,3-dioxygenase activity"/>
    <property type="evidence" value="ECO:0007669"/>
    <property type="project" value="UniProtKB-EC"/>
</dbReference>
<comment type="catalytic activity">
    <reaction evidence="5">
        <text>L-tryptophan + O2 = N-formyl-L-kynurenine</text>
        <dbReference type="Rhea" id="RHEA:24536"/>
        <dbReference type="ChEBI" id="CHEBI:15379"/>
        <dbReference type="ChEBI" id="CHEBI:57912"/>
        <dbReference type="ChEBI" id="CHEBI:58629"/>
    </reaction>
</comment>
<dbReference type="PANTHER" id="PTHR28657:SF5">
    <property type="entry name" value="INDOLEAMINE 2,3-DIOXYGENASE"/>
    <property type="match status" value="1"/>
</dbReference>
<keyword evidence="8" id="KW-1185">Reference proteome</keyword>
<comment type="function">
    <text evidence="5">Produces N-formyl-kynurenine through the oxidation of tryptophan.</text>
</comment>
<dbReference type="AlphaFoldDB" id="A0A9Q9AMK5"/>
<name>A0A9Q9AMK5_9PEZI</name>
<feature type="chain" id="PRO_5040287003" description="Indoleamine 2,3-dioxygenase" evidence="6">
    <location>
        <begin position="21"/>
        <end position="285"/>
    </location>
</feature>
<dbReference type="SUPFAM" id="SSF140959">
    <property type="entry name" value="Indolic compounds 2,3-dioxygenase-like"/>
    <property type="match status" value="1"/>
</dbReference>